<dbReference type="AlphaFoldDB" id="A0A0J6TB61"/>
<evidence type="ECO:0000256" key="1">
    <source>
        <dbReference type="SAM" id="Phobius"/>
    </source>
</evidence>
<evidence type="ECO:0000313" key="3">
    <source>
        <dbReference type="EMBL" id="KMO44510.1"/>
    </source>
</evidence>
<feature type="transmembrane region" description="Helical" evidence="1">
    <location>
        <begin position="196"/>
        <end position="216"/>
    </location>
</feature>
<sequence>MAARTGRLAAAIPLAAALAAVALAAASGATQGGLASAGLDPWVYGFFADRYPLFFAAIAYGAAQVALLPVSAPGWRGWLGALLGLALVLGLSLHPTYGGLVLRAGFSVGGVAFLSGQTMGVAQGLGAIVAAVVLGSALGFPALLARGLPRRGAWLRSCGLGLLRFAALAWALGLLAAARDLGLAGFPRLPLSGAQAALAGTIVLAAFLPHTIFGLIGPRASVETTPGRG</sequence>
<keyword evidence="1" id="KW-1133">Transmembrane helix</keyword>
<feature type="chain" id="PRO_5005282504" evidence="2">
    <location>
        <begin position="25"/>
        <end position="229"/>
    </location>
</feature>
<name>A0A0J6TB61_9HYPH</name>
<reference evidence="3 4" key="1">
    <citation type="submission" date="2015-03" db="EMBL/GenBank/DDBJ databases">
        <title>Genome sequencing of Methylobacterium tarhaniae DSM 25844.</title>
        <authorList>
            <person name="Chaudhry V."/>
            <person name="Patil P.B."/>
        </authorList>
    </citation>
    <scope>NUCLEOTIDE SEQUENCE [LARGE SCALE GENOMIC DNA]</scope>
    <source>
        <strain evidence="3 4">DSM 25844</strain>
    </source>
</reference>
<feature type="transmembrane region" description="Helical" evidence="1">
    <location>
        <begin position="77"/>
        <end position="100"/>
    </location>
</feature>
<feature type="transmembrane region" description="Helical" evidence="1">
    <location>
        <begin position="52"/>
        <end position="70"/>
    </location>
</feature>
<keyword evidence="1" id="KW-0472">Membrane</keyword>
<dbReference type="EMBL" id="LABZ01000018">
    <property type="protein sequence ID" value="KMO44510.1"/>
    <property type="molecule type" value="Genomic_DNA"/>
</dbReference>
<organism evidence="3 4">
    <name type="scientific">Methylobacterium tarhaniae</name>
    <dbReference type="NCBI Taxonomy" id="1187852"/>
    <lineage>
        <taxon>Bacteria</taxon>
        <taxon>Pseudomonadati</taxon>
        <taxon>Pseudomonadota</taxon>
        <taxon>Alphaproteobacteria</taxon>
        <taxon>Hyphomicrobiales</taxon>
        <taxon>Methylobacteriaceae</taxon>
        <taxon>Methylobacterium</taxon>
    </lineage>
</organism>
<keyword evidence="1" id="KW-0812">Transmembrane</keyword>
<dbReference type="OrthoDB" id="7997213at2"/>
<feature type="transmembrane region" description="Helical" evidence="1">
    <location>
        <begin position="157"/>
        <end position="176"/>
    </location>
</feature>
<protein>
    <submittedName>
        <fullName evidence="3">Uncharacterized protein</fullName>
    </submittedName>
</protein>
<dbReference type="PATRIC" id="fig|1187852.3.peg.2256"/>
<evidence type="ECO:0000313" key="4">
    <source>
        <dbReference type="Proteomes" id="UP000036449"/>
    </source>
</evidence>
<comment type="caution">
    <text evidence="3">The sequence shown here is derived from an EMBL/GenBank/DDBJ whole genome shotgun (WGS) entry which is preliminary data.</text>
</comment>
<accession>A0A0J6TB61</accession>
<gene>
    <name evidence="3" type="ORF">VQ03_02895</name>
</gene>
<keyword evidence="4" id="KW-1185">Reference proteome</keyword>
<dbReference type="Proteomes" id="UP000036449">
    <property type="component" value="Unassembled WGS sequence"/>
</dbReference>
<evidence type="ECO:0000256" key="2">
    <source>
        <dbReference type="SAM" id="SignalP"/>
    </source>
</evidence>
<keyword evidence="2" id="KW-0732">Signal</keyword>
<proteinExistence type="predicted"/>
<feature type="signal peptide" evidence="2">
    <location>
        <begin position="1"/>
        <end position="24"/>
    </location>
</feature>
<feature type="transmembrane region" description="Helical" evidence="1">
    <location>
        <begin position="120"/>
        <end position="145"/>
    </location>
</feature>